<sequence length="83" mass="9300">MSKTSSGNKMNILVQVSKAQEDNLLSKKTSLVNSGSCQDRGELKKENFVRSLETNNFFLIAPNVQNIVKDRKRSSLESVKVLK</sequence>
<gene>
    <name evidence="1" type="ORF">RUM43_011679</name>
</gene>
<dbReference type="Proteomes" id="UP001372834">
    <property type="component" value="Unassembled WGS sequence"/>
</dbReference>
<evidence type="ECO:0000313" key="1">
    <source>
        <dbReference type="EMBL" id="KAK6621373.1"/>
    </source>
</evidence>
<proteinExistence type="predicted"/>
<name>A0AAN8PUY2_POLSC</name>
<organism evidence="1 2">
    <name type="scientific">Polyplax serrata</name>
    <name type="common">Common mouse louse</name>
    <dbReference type="NCBI Taxonomy" id="468196"/>
    <lineage>
        <taxon>Eukaryota</taxon>
        <taxon>Metazoa</taxon>
        <taxon>Ecdysozoa</taxon>
        <taxon>Arthropoda</taxon>
        <taxon>Hexapoda</taxon>
        <taxon>Insecta</taxon>
        <taxon>Pterygota</taxon>
        <taxon>Neoptera</taxon>
        <taxon>Paraneoptera</taxon>
        <taxon>Psocodea</taxon>
        <taxon>Troctomorpha</taxon>
        <taxon>Phthiraptera</taxon>
        <taxon>Anoplura</taxon>
        <taxon>Polyplacidae</taxon>
        <taxon>Polyplax</taxon>
    </lineage>
</organism>
<comment type="caution">
    <text evidence="1">The sequence shown here is derived from an EMBL/GenBank/DDBJ whole genome shotgun (WGS) entry which is preliminary data.</text>
</comment>
<dbReference type="AlphaFoldDB" id="A0AAN8PUY2"/>
<evidence type="ECO:0000313" key="2">
    <source>
        <dbReference type="Proteomes" id="UP001372834"/>
    </source>
</evidence>
<reference evidence="1 2" key="1">
    <citation type="submission" date="2023-10" db="EMBL/GenBank/DDBJ databases">
        <title>Genomes of two closely related lineages of the louse Polyplax serrata with different host specificities.</title>
        <authorList>
            <person name="Martinu J."/>
            <person name="Tarabai H."/>
            <person name="Stefka J."/>
            <person name="Hypsa V."/>
        </authorList>
    </citation>
    <scope>NUCLEOTIDE SEQUENCE [LARGE SCALE GENOMIC DNA]</scope>
    <source>
        <strain evidence="1">HR10_N</strain>
    </source>
</reference>
<dbReference type="EMBL" id="JAWJWE010000039">
    <property type="protein sequence ID" value="KAK6621373.1"/>
    <property type="molecule type" value="Genomic_DNA"/>
</dbReference>
<protein>
    <submittedName>
        <fullName evidence="1">Uncharacterized protein</fullName>
    </submittedName>
</protein>
<accession>A0AAN8PUY2</accession>